<keyword evidence="2" id="KW-1185">Reference proteome</keyword>
<dbReference type="EMBL" id="JAGTTM010000001">
    <property type="protein sequence ID" value="MCC2028852.1"/>
    <property type="molecule type" value="Genomic_DNA"/>
</dbReference>
<evidence type="ECO:0000313" key="1">
    <source>
        <dbReference type="EMBL" id="MCC2028852.1"/>
    </source>
</evidence>
<dbReference type="RefSeq" id="WP_227530051.1">
    <property type="nucleotide sequence ID" value="NZ_JAGTTM010000001.1"/>
</dbReference>
<dbReference type="GO" id="GO:0016491">
    <property type="term" value="F:oxidoreductase activity"/>
    <property type="evidence" value="ECO:0007669"/>
    <property type="project" value="InterPro"/>
</dbReference>
<name>A0A9X1LMV8_9MICO</name>
<protein>
    <submittedName>
        <fullName evidence="1">EthD domain-containing protein</fullName>
    </submittedName>
</protein>
<dbReference type="Gene3D" id="3.30.70.100">
    <property type="match status" value="2"/>
</dbReference>
<accession>A0A9X1LMV8</accession>
<dbReference type="Proteomes" id="UP001139289">
    <property type="component" value="Unassembled WGS sequence"/>
</dbReference>
<comment type="caution">
    <text evidence="1">The sequence shown here is derived from an EMBL/GenBank/DDBJ whole genome shotgun (WGS) entry which is preliminary data.</text>
</comment>
<reference evidence="1" key="1">
    <citation type="submission" date="2021-04" db="EMBL/GenBank/DDBJ databases">
        <title>Microbacterium tenobrionis sp. nov. and Microbacterium allomyrinae sp. nov., isolated from larvae of Tenobrio molitor and Allomyrina dichotoma, respectively.</title>
        <authorList>
            <person name="Lee S.D."/>
        </authorList>
    </citation>
    <scope>NUCLEOTIDE SEQUENCE</scope>
    <source>
        <strain evidence="1">YMB-B2</strain>
    </source>
</reference>
<proteinExistence type="predicted"/>
<dbReference type="InterPro" id="IPR011008">
    <property type="entry name" value="Dimeric_a/b-barrel"/>
</dbReference>
<sequence length="232" mass="25835">MAAYKLTMLLTRRGDLDPEEFADAWLALERSSLATASGLERYVFTRRIPTDSPFMHSSESRYDAVIETWWTRKNDAADWVVSHDFEDDWLQRRMPLLAERPAAVAGEPHVLSEREPTAEDAPVAVIVLPVARRRVRADEFAAYWDAHARSILGRPQAPQYIVRLEQTASPLAAPARFTRTRFDGVGAVTVASLETLVADLASDRFPRLVADVSQVVDAEASVVFVGSPVDLT</sequence>
<dbReference type="AlphaFoldDB" id="A0A9X1LMV8"/>
<organism evidence="1 2">
    <name type="scientific">Microbacterium tenebrionis</name>
    <dbReference type="NCBI Taxonomy" id="2830665"/>
    <lineage>
        <taxon>Bacteria</taxon>
        <taxon>Bacillati</taxon>
        <taxon>Actinomycetota</taxon>
        <taxon>Actinomycetes</taxon>
        <taxon>Micrococcales</taxon>
        <taxon>Microbacteriaceae</taxon>
        <taxon>Microbacterium</taxon>
    </lineage>
</organism>
<evidence type="ECO:0000313" key="2">
    <source>
        <dbReference type="Proteomes" id="UP001139289"/>
    </source>
</evidence>
<dbReference type="SUPFAM" id="SSF54909">
    <property type="entry name" value="Dimeric alpha+beta barrel"/>
    <property type="match status" value="2"/>
</dbReference>
<gene>
    <name evidence="1" type="ORF">KEC56_04855</name>
</gene>